<keyword evidence="8" id="KW-0862">Zinc</keyword>
<dbReference type="CDD" id="cd23793">
    <property type="entry name" value="UBCc_UBE2E"/>
    <property type="match status" value="1"/>
</dbReference>
<evidence type="ECO:0000256" key="3">
    <source>
        <dbReference type="ARBA" id="ARBA00022679"/>
    </source>
</evidence>
<feature type="region of interest" description="Disordered" evidence="10">
    <location>
        <begin position="229"/>
        <end position="353"/>
    </location>
</feature>
<name>A0A7R8H660_LEPSM</name>
<organism evidence="11 12">
    <name type="scientific">Lepeophtheirus salmonis</name>
    <name type="common">Salmon louse</name>
    <name type="synonym">Caligus salmonis</name>
    <dbReference type="NCBI Taxonomy" id="72036"/>
    <lineage>
        <taxon>Eukaryota</taxon>
        <taxon>Metazoa</taxon>
        <taxon>Ecdysozoa</taxon>
        <taxon>Arthropoda</taxon>
        <taxon>Crustacea</taxon>
        <taxon>Multicrustacea</taxon>
        <taxon>Hexanauplia</taxon>
        <taxon>Copepoda</taxon>
        <taxon>Siphonostomatoida</taxon>
        <taxon>Caligidae</taxon>
        <taxon>Lepeophtheirus</taxon>
    </lineage>
</organism>
<dbReference type="SMART" id="SM00212">
    <property type="entry name" value="UBCc"/>
    <property type="match status" value="1"/>
</dbReference>
<feature type="region of interest" description="Disordered" evidence="10">
    <location>
        <begin position="122"/>
        <end position="143"/>
    </location>
</feature>
<evidence type="ECO:0000256" key="6">
    <source>
        <dbReference type="ARBA" id="ARBA00022771"/>
    </source>
</evidence>
<dbReference type="SUPFAM" id="SSF57863">
    <property type="entry name" value="ArfGap/RecO-like zinc finger"/>
    <property type="match status" value="1"/>
</dbReference>
<dbReference type="GO" id="GO:0000139">
    <property type="term" value="C:Golgi membrane"/>
    <property type="evidence" value="ECO:0007669"/>
    <property type="project" value="TreeGrafter"/>
</dbReference>
<dbReference type="GO" id="GO:0008270">
    <property type="term" value="F:zinc ion binding"/>
    <property type="evidence" value="ECO:0007669"/>
    <property type="project" value="UniProtKB-KW"/>
</dbReference>
<dbReference type="EC" id="2.3.2.23" evidence="1"/>
<keyword evidence="6" id="KW-0863">Zinc-finger</keyword>
<dbReference type="InterPro" id="IPR023313">
    <property type="entry name" value="UBQ-conjugating_AS"/>
</dbReference>
<keyword evidence="2" id="KW-0343">GTPase activation</keyword>
<dbReference type="GO" id="GO:0005096">
    <property type="term" value="F:GTPase activator activity"/>
    <property type="evidence" value="ECO:0007669"/>
    <property type="project" value="UniProtKB-KW"/>
</dbReference>
<proteinExistence type="predicted"/>
<dbReference type="PRINTS" id="PR00405">
    <property type="entry name" value="REVINTRACTNG"/>
</dbReference>
<dbReference type="GO" id="GO:0005524">
    <property type="term" value="F:ATP binding"/>
    <property type="evidence" value="ECO:0007669"/>
    <property type="project" value="UniProtKB-KW"/>
</dbReference>
<evidence type="ECO:0000256" key="5">
    <source>
        <dbReference type="ARBA" id="ARBA00022741"/>
    </source>
</evidence>
<dbReference type="PANTHER" id="PTHR46395">
    <property type="entry name" value="ADP-RIBOSYLATION FACTOR GTPASE-ACTIVATING PROTEIN 1"/>
    <property type="match status" value="1"/>
</dbReference>
<dbReference type="FunFam" id="3.10.110.10:FF:000003">
    <property type="entry name" value="Ubiquitin-conjugating enzyme E2 E3"/>
    <property type="match status" value="1"/>
</dbReference>
<dbReference type="Proteomes" id="UP000675881">
    <property type="component" value="Chromosome 3"/>
</dbReference>
<dbReference type="PROSITE" id="PS00183">
    <property type="entry name" value="UBC_1"/>
    <property type="match status" value="1"/>
</dbReference>
<evidence type="ECO:0000256" key="10">
    <source>
        <dbReference type="SAM" id="MobiDB-lite"/>
    </source>
</evidence>
<sequence>MASPRTRRILSDLRHENNNNTCFECGAPNPQWVSVSYGIWICLECSGKHRGLGVHISFVRSVTMDKWKDSELEKMKIGDWKMSEPVSIRYKCNSAALYRDKILTEYQGESWSEETATVPSHYKNRAGDVQQSKKSSSDENKYVGFGNQVTTTNEAPSTGILGEDPLGSLQNGLSAFSFGASALTGRVAEVGLKFSKLASQKVYDVTDVVTEKLDEVKKKGWGEMSTLWNQQQTQQQIQTNDHDDARWKDNDDGEGWGSEDWDDPSSNHLKDPSAIPPPTHSSSKAKTTTKNESKSKDEFNEWKELENSAWENPVVMSASGSSSGSSGRNNTTETPEKTRKETKSGAKPSKALTTSTKRIQKELAEITLDPPPNCSAGPKGDNIYEWVSTILGPPGSVYEGGVFFLDIHFSPEYPFRPPKVTFRTRIYHCNINSQGVICLDILKDNWSPALTVSKVLLSVCSLLTDCNPADPLVGNIATQYLQNREEHDRIARLWTKRYAT</sequence>
<dbReference type="Gene3D" id="3.10.110.10">
    <property type="entry name" value="Ubiquitin Conjugating Enzyme"/>
    <property type="match status" value="1"/>
</dbReference>
<keyword evidence="4" id="KW-0479">Metal-binding</keyword>
<evidence type="ECO:0000256" key="1">
    <source>
        <dbReference type="ARBA" id="ARBA00012486"/>
    </source>
</evidence>
<dbReference type="EMBL" id="HG994582">
    <property type="protein sequence ID" value="CAF2881755.1"/>
    <property type="molecule type" value="Genomic_DNA"/>
</dbReference>
<feature type="compositionally biased region" description="Basic and acidic residues" evidence="10">
    <location>
        <begin position="289"/>
        <end position="306"/>
    </location>
</feature>
<keyword evidence="9" id="KW-0067">ATP-binding</keyword>
<dbReference type="InterPro" id="IPR001164">
    <property type="entry name" value="ArfGAP_dom"/>
</dbReference>
<feature type="compositionally biased region" description="Low complexity" evidence="10">
    <location>
        <begin position="317"/>
        <end position="333"/>
    </location>
</feature>
<dbReference type="Pfam" id="PF00179">
    <property type="entry name" value="UQ_con"/>
    <property type="match status" value="1"/>
</dbReference>
<evidence type="ECO:0000313" key="12">
    <source>
        <dbReference type="Proteomes" id="UP000675881"/>
    </source>
</evidence>
<evidence type="ECO:0000256" key="7">
    <source>
        <dbReference type="ARBA" id="ARBA00022786"/>
    </source>
</evidence>
<dbReference type="InterPro" id="IPR016135">
    <property type="entry name" value="UBQ-conjugating_enzyme/RWD"/>
</dbReference>
<evidence type="ECO:0000256" key="9">
    <source>
        <dbReference type="ARBA" id="ARBA00022840"/>
    </source>
</evidence>
<evidence type="ECO:0000256" key="8">
    <source>
        <dbReference type="ARBA" id="ARBA00022833"/>
    </source>
</evidence>
<dbReference type="InterPro" id="IPR038508">
    <property type="entry name" value="ArfGAP_dom_sf"/>
</dbReference>
<feature type="compositionally biased region" description="Basic and acidic residues" evidence="10">
    <location>
        <begin position="334"/>
        <end position="344"/>
    </location>
</feature>
<evidence type="ECO:0000313" key="11">
    <source>
        <dbReference type="EMBL" id="CAF2881755.1"/>
    </source>
</evidence>
<keyword evidence="3 11" id="KW-0808">Transferase</keyword>
<dbReference type="OrthoDB" id="7851174at2759"/>
<dbReference type="AlphaFoldDB" id="A0A7R8H660"/>
<protein>
    <recommendedName>
        <fullName evidence="1">E2 ubiquitin-conjugating enzyme</fullName>
        <ecNumber evidence="1">2.3.2.23</ecNumber>
    </recommendedName>
</protein>
<keyword evidence="5" id="KW-0547">Nucleotide-binding</keyword>
<feature type="compositionally biased region" description="Acidic residues" evidence="10">
    <location>
        <begin position="251"/>
        <end position="263"/>
    </location>
</feature>
<dbReference type="Pfam" id="PF01412">
    <property type="entry name" value="ArfGap"/>
    <property type="match status" value="1"/>
</dbReference>
<evidence type="ECO:0000256" key="4">
    <source>
        <dbReference type="ARBA" id="ARBA00022723"/>
    </source>
</evidence>
<dbReference type="PROSITE" id="PS50127">
    <property type="entry name" value="UBC_2"/>
    <property type="match status" value="1"/>
</dbReference>
<dbReference type="SMART" id="SM00105">
    <property type="entry name" value="ArfGap"/>
    <property type="match status" value="1"/>
</dbReference>
<dbReference type="GO" id="GO:0032012">
    <property type="term" value="P:regulation of ARF protein signal transduction"/>
    <property type="evidence" value="ECO:0007669"/>
    <property type="project" value="TreeGrafter"/>
</dbReference>
<dbReference type="GO" id="GO:0030100">
    <property type="term" value="P:regulation of endocytosis"/>
    <property type="evidence" value="ECO:0007669"/>
    <property type="project" value="TreeGrafter"/>
</dbReference>
<keyword evidence="7" id="KW-0833">Ubl conjugation pathway</keyword>
<dbReference type="SUPFAM" id="SSF54495">
    <property type="entry name" value="UBC-like"/>
    <property type="match status" value="1"/>
</dbReference>
<keyword evidence="11" id="KW-0012">Acyltransferase</keyword>
<dbReference type="Gene3D" id="1.10.220.150">
    <property type="entry name" value="Arf GTPase activating protein"/>
    <property type="match status" value="1"/>
</dbReference>
<reference evidence="11" key="1">
    <citation type="submission" date="2021-02" db="EMBL/GenBank/DDBJ databases">
        <authorList>
            <person name="Bekaert M."/>
        </authorList>
    </citation>
    <scope>NUCLEOTIDE SEQUENCE</scope>
    <source>
        <strain evidence="11">IoA-00</strain>
    </source>
</reference>
<dbReference type="InterPro" id="IPR000608">
    <property type="entry name" value="UBC"/>
</dbReference>
<gene>
    <name evidence="11" type="ORF">LSAA_8167</name>
</gene>
<dbReference type="PANTHER" id="PTHR46395:SF1">
    <property type="entry name" value="ADP-RIBOSYLATION FACTOR GTPASE-ACTIVATING PROTEIN 1"/>
    <property type="match status" value="1"/>
</dbReference>
<feature type="compositionally biased region" description="Low complexity" evidence="10">
    <location>
        <begin position="230"/>
        <end position="239"/>
    </location>
</feature>
<keyword evidence="12" id="KW-1185">Reference proteome</keyword>
<feature type="compositionally biased region" description="Basic and acidic residues" evidence="10">
    <location>
        <begin position="240"/>
        <end position="250"/>
    </location>
</feature>
<dbReference type="CDD" id="cd08830">
    <property type="entry name" value="ArfGap_ArfGap1"/>
    <property type="match status" value="1"/>
</dbReference>
<evidence type="ECO:0000256" key="2">
    <source>
        <dbReference type="ARBA" id="ARBA00022468"/>
    </source>
</evidence>
<dbReference type="InterPro" id="IPR037278">
    <property type="entry name" value="ARFGAP/RecO"/>
</dbReference>
<dbReference type="GO" id="GO:0061631">
    <property type="term" value="F:ubiquitin conjugating enzyme activity"/>
    <property type="evidence" value="ECO:0007669"/>
    <property type="project" value="UniProtKB-EC"/>
</dbReference>
<dbReference type="PROSITE" id="PS50115">
    <property type="entry name" value="ARFGAP"/>
    <property type="match status" value="1"/>
</dbReference>
<accession>A0A7R8H660</accession>